<proteinExistence type="inferred from homology"/>
<dbReference type="InterPro" id="IPR050882">
    <property type="entry name" value="Prepilin_peptidase/N-MTase"/>
</dbReference>
<feature type="transmembrane region" description="Helical" evidence="2">
    <location>
        <begin position="53"/>
        <end position="72"/>
    </location>
</feature>
<dbReference type="Proteomes" id="UP000261080">
    <property type="component" value="Unassembled WGS sequence"/>
</dbReference>
<dbReference type="GO" id="GO:0005886">
    <property type="term" value="C:plasma membrane"/>
    <property type="evidence" value="ECO:0007669"/>
    <property type="project" value="TreeGrafter"/>
</dbReference>
<dbReference type="Pfam" id="PF01478">
    <property type="entry name" value="Peptidase_A24"/>
    <property type="match status" value="1"/>
</dbReference>
<evidence type="ECO:0000313" key="5">
    <source>
        <dbReference type="Proteomes" id="UP000261080"/>
    </source>
</evidence>
<keyword evidence="2" id="KW-0812">Transmembrane</keyword>
<keyword evidence="5" id="KW-1185">Reference proteome</keyword>
<name>A0A3E3K340_9FIRM</name>
<dbReference type="Gene3D" id="1.20.120.1220">
    <property type="match status" value="1"/>
</dbReference>
<reference evidence="4 5" key="1">
    <citation type="submission" date="2018-08" db="EMBL/GenBank/DDBJ databases">
        <title>A genome reference for cultivated species of the human gut microbiota.</title>
        <authorList>
            <person name="Zou Y."/>
            <person name="Xue W."/>
            <person name="Luo G."/>
        </authorList>
    </citation>
    <scope>NUCLEOTIDE SEQUENCE [LARGE SCALE GENOMIC DNA]</scope>
    <source>
        <strain evidence="4 5">AF37-2AT</strain>
    </source>
</reference>
<evidence type="ECO:0000256" key="1">
    <source>
        <dbReference type="ARBA" id="ARBA00005801"/>
    </source>
</evidence>
<evidence type="ECO:0000256" key="2">
    <source>
        <dbReference type="SAM" id="Phobius"/>
    </source>
</evidence>
<comment type="similarity">
    <text evidence="1">Belongs to the peptidase A24 family.</text>
</comment>
<gene>
    <name evidence="4" type="ORF">DW016_07715</name>
</gene>
<dbReference type="PANTHER" id="PTHR30487:SF0">
    <property type="entry name" value="PREPILIN LEADER PEPTIDASE_N-METHYLTRANSFERASE-RELATED"/>
    <property type="match status" value="1"/>
</dbReference>
<feature type="transmembrane region" description="Helical" evidence="2">
    <location>
        <begin position="79"/>
        <end position="101"/>
    </location>
</feature>
<protein>
    <submittedName>
        <fullName evidence="4">Prepilin peptidase</fullName>
    </submittedName>
</protein>
<keyword evidence="2" id="KW-1133">Transmembrane helix</keyword>
<feature type="domain" description="Prepilin type IV endopeptidase peptidase" evidence="3">
    <location>
        <begin position="32"/>
        <end position="137"/>
    </location>
</feature>
<sequence>MDSSCRFMVCQEMSMRWLKGRWDRMSLIWEFLFLAVILGAAVSDWKTRRISNRYPLLLLAGGLLALVGQTGPDLTVSQAVVGAVVCGLPLLVAALLAKGSFGGGDIKLMAAAGVCLGPEKGLYALFFGLVFGGFFGLGLTVLKKRKKEEAIPLGPFLAAGIAAESLSFFFY</sequence>
<comment type="caution">
    <text evidence="4">The sequence shown here is derived from an EMBL/GenBank/DDBJ whole genome shotgun (WGS) entry which is preliminary data.</text>
</comment>
<feature type="transmembrane region" description="Helical" evidence="2">
    <location>
        <begin position="121"/>
        <end position="141"/>
    </location>
</feature>
<organism evidence="4 5">
    <name type="scientific">Sellimonas intestinalis</name>
    <dbReference type="NCBI Taxonomy" id="1653434"/>
    <lineage>
        <taxon>Bacteria</taxon>
        <taxon>Bacillati</taxon>
        <taxon>Bacillota</taxon>
        <taxon>Clostridia</taxon>
        <taxon>Lachnospirales</taxon>
        <taxon>Lachnospiraceae</taxon>
        <taxon>Sellimonas</taxon>
    </lineage>
</organism>
<evidence type="ECO:0000313" key="4">
    <source>
        <dbReference type="EMBL" id="RGE87981.1"/>
    </source>
</evidence>
<evidence type="ECO:0000259" key="3">
    <source>
        <dbReference type="Pfam" id="PF01478"/>
    </source>
</evidence>
<dbReference type="AlphaFoldDB" id="A0A3E3K340"/>
<dbReference type="GO" id="GO:0006465">
    <property type="term" value="P:signal peptide processing"/>
    <property type="evidence" value="ECO:0007669"/>
    <property type="project" value="TreeGrafter"/>
</dbReference>
<dbReference type="InterPro" id="IPR000045">
    <property type="entry name" value="Prepilin_IV_endopep_pep"/>
</dbReference>
<dbReference type="EMBL" id="QVLX01000003">
    <property type="protein sequence ID" value="RGE87981.1"/>
    <property type="molecule type" value="Genomic_DNA"/>
</dbReference>
<dbReference type="PANTHER" id="PTHR30487">
    <property type="entry name" value="TYPE 4 PREPILIN-LIKE PROTEINS LEADER PEPTIDE-PROCESSING ENZYME"/>
    <property type="match status" value="1"/>
</dbReference>
<dbReference type="GO" id="GO:0004190">
    <property type="term" value="F:aspartic-type endopeptidase activity"/>
    <property type="evidence" value="ECO:0007669"/>
    <property type="project" value="InterPro"/>
</dbReference>
<accession>A0A3E3K340</accession>
<keyword evidence="2" id="KW-0472">Membrane</keyword>
<feature type="transmembrane region" description="Helical" evidence="2">
    <location>
        <begin position="153"/>
        <end position="170"/>
    </location>
</feature>